<name>G4YGW6_PHYSP</name>
<dbReference type="KEGG" id="psoj:PHYSODRAFT_474965"/>
<evidence type="ECO:0000313" key="2">
    <source>
        <dbReference type="Proteomes" id="UP000002640"/>
    </source>
</evidence>
<organism evidence="1 2">
    <name type="scientific">Phytophthora sojae (strain P6497)</name>
    <name type="common">Soybean stem and root rot agent</name>
    <name type="synonym">Phytophthora megasperma f. sp. glycines</name>
    <dbReference type="NCBI Taxonomy" id="1094619"/>
    <lineage>
        <taxon>Eukaryota</taxon>
        <taxon>Sar</taxon>
        <taxon>Stramenopiles</taxon>
        <taxon>Oomycota</taxon>
        <taxon>Peronosporomycetes</taxon>
        <taxon>Peronosporales</taxon>
        <taxon>Peronosporaceae</taxon>
        <taxon>Phytophthora</taxon>
    </lineage>
</organism>
<reference evidence="1 2" key="1">
    <citation type="journal article" date="2006" name="Science">
        <title>Phytophthora genome sequences uncover evolutionary origins and mechanisms of pathogenesis.</title>
        <authorList>
            <person name="Tyler B.M."/>
            <person name="Tripathy S."/>
            <person name="Zhang X."/>
            <person name="Dehal P."/>
            <person name="Jiang R.H."/>
            <person name="Aerts A."/>
            <person name="Arredondo F.D."/>
            <person name="Baxter L."/>
            <person name="Bensasson D."/>
            <person name="Beynon J.L."/>
            <person name="Chapman J."/>
            <person name="Damasceno C.M."/>
            <person name="Dorrance A.E."/>
            <person name="Dou D."/>
            <person name="Dickerman A.W."/>
            <person name="Dubchak I.L."/>
            <person name="Garbelotto M."/>
            <person name="Gijzen M."/>
            <person name="Gordon S.G."/>
            <person name="Govers F."/>
            <person name="Grunwald N.J."/>
            <person name="Huang W."/>
            <person name="Ivors K.L."/>
            <person name="Jones R.W."/>
            <person name="Kamoun S."/>
            <person name="Krampis K."/>
            <person name="Lamour K.H."/>
            <person name="Lee M.K."/>
            <person name="McDonald W.H."/>
            <person name="Medina M."/>
            <person name="Meijer H.J."/>
            <person name="Nordberg E.K."/>
            <person name="Maclean D.J."/>
            <person name="Ospina-Giraldo M.D."/>
            <person name="Morris P.F."/>
            <person name="Phuntumart V."/>
            <person name="Putnam N.H."/>
            <person name="Rash S."/>
            <person name="Rose J.K."/>
            <person name="Sakihama Y."/>
            <person name="Salamov A.A."/>
            <person name="Savidor A."/>
            <person name="Scheuring C.F."/>
            <person name="Smith B.M."/>
            <person name="Sobral B.W."/>
            <person name="Terry A."/>
            <person name="Torto-Alalibo T.A."/>
            <person name="Win J."/>
            <person name="Xu Z."/>
            <person name="Zhang H."/>
            <person name="Grigoriev I.V."/>
            <person name="Rokhsar D.S."/>
            <person name="Boore J.L."/>
        </authorList>
    </citation>
    <scope>NUCLEOTIDE SEQUENCE [LARGE SCALE GENOMIC DNA]</scope>
    <source>
        <strain evidence="1 2">P6497</strain>
    </source>
</reference>
<dbReference type="GeneID" id="20654545"/>
<accession>G4YGW6</accession>
<protein>
    <submittedName>
        <fullName evidence="1">Uncharacterized protein</fullName>
    </submittedName>
</protein>
<dbReference type="RefSeq" id="XP_009514722.1">
    <property type="nucleotide sequence ID" value="XM_009516427.1"/>
</dbReference>
<evidence type="ECO:0000313" key="1">
    <source>
        <dbReference type="EMBL" id="EGZ27447.1"/>
    </source>
</evidence>
<dbReference type="OMA" id="MIMESYT"/>
<keyword evidence="2" id="KW-1185">Reference proteome</keyword>
<dbReference type="EMBL" id="JH159151">
    <property type="protein sequence ID" value="EGZ27447.1"/>
    <property type="molecule type" value="Genomic_DNA"/>
</dbReference>
<dbReference type="SMR" id="G4YGW6"/>
<dbReference type="InParanoid" id="G4YGW6"/>
<proteinExistence type="predicted"/>
<gene>
    <name evidence="1" type="ORF">PHYSODRAFT_474965</name>
</gene>
<dbReference type="AlphaFoldDB" id="G4YGW6"/>
<sequence>MDALYAKTDDVIGKVDFGMSPPLTYELTRKWSKDKSFLESADATVIPFSFEQTCRAVSLMILAPSYNDELDDPDNTAIRTYRLNFSRELGNSATLVVYNAVKRYVEKDRAVFVWRALAEGQGEFDGLHTVETAWFVVRPLTAAEAEAKAGETEARHTKGSSAMILESYTRLVPVGFGRPSDDDARANKFIKILAKADEADVNDMKQMLGKLLLDEARANPLGRLWCSFGSE</sequence>
<dbReference type="Proteomes" id="UP000002640">
    <property type="component" value="Unassembled WGS sequence"/>
</dbReference>